<comment type="caution">
    <text evidence="1">The sequence shown here is derived from an EMBL/GenBank/DDBJ whole genome shotgun (WGS) entry which is preliminary data.</text>
</comment>
<proteinExistence type="predicted"/>
<accession>A0ACC2YU37</accession>
<name>A0ACC2YU37_9PEZI</name>
<keyword evidence="2" id="KW-1185">Reference proteome</keyword>
<sequence length="199" mass="22361">MYKRHLGPPAQALYRVFVQPALSAPLPRPIRPCPPTIPRALLAQVRHAGKYRPPVARTQKYDEEIGSAYINLVDDSGTFHQSIRMRDVLRDFNRDTHHLVAVSPADPNDPSSLPTCKILSKESLREAERVKLKPKKTVADLMKQLELNWAIDANDLNHRLKKMGEFLAKGMRVEVATAAEIEDVVKKVRSAAAESKGRK</sequence>
<gene>
    <name evidence="1" type="ORF">H2199_006630</name>
</gene>
<protein>
    <submittedName>
        <fullName evidence="1">Uncharacterized protein</fullName>
    </submittedName>
</protein>
<organism evidence="1 2">
    <name type="scientific">Coniosporium tulheliwenetii</name>
    <dbReference type="NCBI Taxonomy" id="3383036"/>
    <lineage>
        <taxon>Eukaryota</taxon>
        <taxon>Fungi</taxon>
        <taxon>Dikarya</taxon>
        <taxon>Ascomycota</taxon>
        <taxon>Pezizomycotina</taxon>
        <taxon>Dothideomycetes</taxon>
        <taxon>Dothideomycetes incertae sedis</taxon>
        <taxon>Coniosporium</taxon>
    </lineage>
</organism>
<reference evidence="1" key="1">
    <citation type="submission" date="2022-10" db="EMBL/GenBank/DDBJ databases">
        <title>Culturing micro-colonial fungi from biological soil crusts in the Mojave desert and describing Neophaeococcomyces mojavensis, and introducing the new genera and species Taxawa tesnikishii.</title>
        <authorList>
            <person name="Kurbessoian T."/>
            <person name="Stajich J.E."/>
        </authorList>
    </citation>
    <scope>NUCLEOTIDE SEQUENCE</scope>
    <source>
        <strain evidence="1">JES_115</strain>
    </source>
</reference>
<evidence type="ECO:0000313" key="2">
    <source>
        <dbReference type="Proteomes" id="UP001172680"/>
    </source>
</evidence>
<dbReference type="Proteomes" id="UP001172680">
    <property type="component" value="Unassembled WGS sequence"/>
</dbReference>
<evidence type="ECO:0000313" key="1">
    <source>
        <dbReference type="EMBL" id="KAJ9638770.1"/>
    </source>
</evidence>
<dbReference type="EMBL" id="JAPDRP010000020">
    <property type="protein sequence ID" value="KAJ9638770.1"/>
    <property type="molecule type" value="Genomic_DNA"/>
</dbReference>